<sequence>MNRNGRNPAGPDPAGAAGDPVRGVGVAGVAAGAKGCAGGIARLYVARRPAPGVSGRTPNAKSDCRHGPRPDRSAHSGPPAGGLA</sequence>
<gene>
    <name evidence="2" type="ORF">Pma05_24010</name>
</gene>
<keyword evidence="3" id="KW-1185">Reference proteome</keyword>
<accession>A0ABQ4EME2</accession>
<name>A0ABQ4EME2_9ACTN</name>
<evidence type="ECO:0000313" key="3">
    <source>
        <dbReference type="Proteomes" id="UP000621500"/>
    </source>
</evidence>
<comment type="caution">
    <text evidence="2">The sequence shown here is derived from an EMBL/GenBank/DDBJ whole genome shotgun (WGS) entry which is preliminary data.</text>
</comment>
<reference evidence="2 3" key="1">
    <citation type="submission" date="2021-01" db="EMBL/GenBank/DDBJ databases">
        <title>Whole genome shotgun sequence of Plantactinospora mayteni NBRC 109088.</title>
        <authorList>
            <person name="Komaki H."/>
            <person name="Tamura T."/>
        </authorList>
    </citation>
    <scope>NUCLEOTIDE SEQUENCE [LARGE SCALE GENOMIC DNA]</scope>
    <source>
        <strain evidence="2 3">NBRC 109088</strain>
    </source>
</reference>
<feature type="compositionally biased region" description="Basic and acidic residues" evidence="1">
    <location>
        <begin position="62"/>
        <end position="74"/>
    </location>
</feature>
<organism evidence="2 3">
    <name type="scientific">Plantactinospora mayteni</name>
    <dbReference type="NCBI Taxonomy" id="566021"/>
    <lineage>
        <taxon>Bacteria</taxon>
        <taxon>Bacillati</taxon>
        <taxon>Actinomycetota</taxon>
        <taxon>Actinomycetes</taxon>
        <taxon>Micromonosporales</taxon>
        <taxon>Micromonosporaceae</taxon>
        <taxon>Plantactinospora</taxon>
    </lineage>
</organism>
<feature type="compositionally biased region" description="Low complexity" evidence="1">
    <location>
        <begin position="8"/>
        <end position="23"/>
    </location>
</feature>
<proteinExistence type="predicted"/>
<protein>
    <submittedName>
        <fullName evidence="2">Uncharacterized protein</fullName>
    </submittedName>
</protein>
<evidence type="ECO:0000313" key="2">
    <source>
        <dbReference type="EMBL" id="GIG95828.1"/>
    </source>
</evidence>
<feature type="region of interest" description="Disordered" evidence="1">
    <location>
        <begin position="1"/>
        <end position="23"/>
    </location>
</feature>
<dbReference type="Proteomes" id="UP000621500">
    <property type="component" value="Unassembled WGS sequence"/>
</dbReference>
<dbReference type="EMBL" id="BONX01000012">
    <property type="protein sequence ID" value="GIG95828.1"/>
    <property type="molecule type" value="Genomic_DNA"/>
</dbReference>
<evidence type="ECO:0000256" key="1">
    <source>
        <dbReference type="SAM" id="MobiDB-lite"/>
    </source>
</evidence>
<feature type="region of interest" description="Disordered" evidence="1">
    <location>
        <begin position="47"/>
        <end position="84"/>
    </location>
</feature>